<feature type="compositionally biased region" description="Polar residues" evidence="1">
    <location>
        <begin position="320"/>
        <end position="341"/>
    </location>
</feature>
<organism evidence="3 4">
    <name type="scientific">Anaeramoeba flamelloides</name>
    <dbReference type="NCBI Taxonomy" id="1746091"/>
    <lineage>
        <taxon>Eukaryota</taxon>
        <taxon>Metamonada</taxon>
        <taxon>Anaeramoebidae</taxon>
        <taxon>Anaeramoeba</taxon>
    </lineage>
</organism>
<feature type="compositionally biased region" description="Low complexity" evidence="1">
    <location>
        <begin position="1"/>
        <end position="17"/>
    </location>
</feature>
<feature type="compositionally biased region" description="Acidic residues" evidence="1">
    <location>
        <begin position="707"/>
        <end position="716"/>
    </location>
</feature>
<evidence type="ECO:0000313" key="4">
    <source>
        <dbReference type="Proteomes" id="UP001146793"/>
    </source>
</evidence>
<dbReference type="GO" id="GO:0005737">
    <property type="term" value="C:cytoplasm"/>
    <property type="evidence" value="ECO:0007669"/>
    <property type="project" value="TreeGrafter"/>
</dbReference>
<feature type="compositionally biased region" description="Low complexity" evidence="1">
    <location>
        <begin position="298"/>
        <end position="312"/>
    </location>
</feature>
<dbReference type="InterPro" id="IPR000219">
    <property type="entry name" value="DH_dom"/>
</dbReference>
<feature type="compositionally biased region" description="Basic and acidic residues" evidence="1">
    <location>
        <begin position="277"/>
        <end position="296"/>
    </location>
</feature>
<dbReference type="GO" id="GO:0005085">
    <property type="term" value="F:guanyl-nucleotide exchange factor activity"/>
    <property type="evidence" value="ECO:0007669"/>
    <property type="project" value="InterPro"/>
</dbReference>
<feature type="compositionally biased region" description="Low complexity" evidence="1">
    <location>
        <begin position="666"/>
        <end position="697"/>
    </location>
</feature>
<feature type="region of interest" description="Disordered" evidence="1">
    <location>
        <begin position="259"/>
        <end position="428"/>
    </location>
</feature>
<dbReference type="InterPro" id="IPR051092">
    <property type="entry name" value="FYVE_RhoGEF_PH"/>
</dbReference>
<feature type="region of interest" description="Disordered" evidence="1">
    <location>
        <begin position="655"/>
        <end position="716"/>
    </location>
</feature>
<feature type="compositionally biased region" description="Basic and acidic residues" evidence="1">
    <location>
        <begin position="397"/>
        <end position="428"/>
    </location>
</feature>
<name>A0AAV8AEI6_9EUKA</name>
<accession>A0AAV8AEI6</accession>
<dbReference type="AlphaFoldDB" id="A0AAV8AEI6"/>
<dbReference type="PANTHER" id="PTHR12673:SF159">
    <property type="entry name" value="LD03170P"/>
    <property type="match status" value="1"/>
</dbReference>
<feature type="region of interest" description="Disordered" evidence="1">
    <location>
        <begin position="1"/>
        <end position="23"/>
    </location>
</feature>
<proteinExistence type="predicted"/>
<dbReference type="Gene3D" id="1.20.900.10">
    <property type="entry name" value="Dbl homology (DH) domain"/>
    <property type="match status" value="1"/>
</dbReference>
<dbReference type="SUPFAM" id="SSF48065">
    <property type="entry name" value="DBL homology domain (DH-domain)"/>
    <property type="match status" value="1"/>
</dbReference>
<dbReference type="Pfam" id="PF00621">
    <property type="entry name" value="RhoGEF"/>
    <property type="match status" value="1"/>
</dbReference>
<dbReference type="SMART" id="SM00325">
    <property type="entry name" value="RhoGEF"/>
    <property type="match status" value="1"/>
</dbReference>
<protein>
    <submittedName>
        <fullName evidence="3">Epithelial cell-transforming sequence 2 oncogene-like</fullName>
    </submittedName>
</protein>
<comment type="caution">
    <text evidence="3">The sequence shown here is derived from an EMBL/GenBank/DDBJ whole genome shotgun (WGS) entry which is preliminary data.</text>
</comment>
<gene>
    <name evidence="3" type="ORF">M0812_03576</name>
</gene>
<sequence length="716" mass="83572">MFSLSGSSDFESSNESFSSDEELEETTNSRLSVCKKILKFERDYTNCLDMLVNQFFLVLQKKNKEKHFVKEEQLKTIFSNSKKVLSLSTGFILSLEYKLLIWKKEIEIGDIFQVQESNLKIYTEYLKNFKKALRELKKCEKKNEFQKLIQKQEKDYSSNLKDLLKKPIKHFFFKKQLISELFEVTKSRHNDHKILSQYLISIDEFLSLINIEKLKKIKTQERKDKIIFESIQKRFEEKIISNKLVRVCNHCYQELLSDNSNEKKKQPSKQQIINISKKKDQEKMKTEKDKKNKIDQGQENINQNNNKIPNINNEKKMDSKLNTNNTTVQQKENQNLPSNGIENIKPQIEKQNNNETRNLSKNENKIENENENENENEKKREDKVNENKNENQNQKEYGNKTENENQKEKENENEKEFEKKNKNEHTDELLFDLNTQENKNVEEKENKDVALLMEIFDNQKPIGNRNLDHEINSSENNDSNNLINQQQSNFMKKDEILINIFDKVNQNSLDNNGNGNGNGNVNLLENNNVSFNLDEIFQNEKVPLQNTEMLLPDIEILPGLFQPGSTAQLQDEKKKSIGKSKNDKPLTVSTQNNISVDTLINFDFTNEPKDSKNIEKLNFSIDFEMQGDCINDNSIEVDDFYLLFEPFELTDNETDNELFTSDSDSDSNPNSNNSSDLNSKSSIESENESEYYSGSKSDNNSAFESISESESESETK</sequence>
<evidence type="ECO:0000256" key="1">
    <source>
        <dbReference type="SAM" id="MobiDB-lite"/>
    </source>
</evidence>
<feature type="compositionally biased region" description="Basic and acidic residues" evidence="1">
    <location>
        <begin position="358"/>
        <end position="368"/>
    </location>
</feature>
<reference evidence="3" key="1">
    <citation type="submission" date="2022-08" db="EMBL/GenBank/DDBJ databases">
        <title>Novel sulphate-reducing endosymbionts in the free-living metamonad Anaeramoeba.</title>
        <authorList>
            <person name="Jerlstrom-Hultqvist J."/>
            <person name="Cepicka I."/>
            <person name="Gallot-Lavallee L."/>
            <person name="Salas-Leiva D."/>
            <person name="Curtis B.A."/>
            <person name="Zahonova K."/>
            <person name="Pipaliya S."/>
            <person name="Dacks J."/>
            <person name="Roger A.J."/>
        </authorList>
    </citation>
    <scope>NUCLEOTIDE SEQUENCE</scope>
    <source>
        <strain evidence="3">Busselton2</strain>
    </source>
</reference>
<dbReference type="PROSITE" id="PS50010">
    <property type="entry name" value="DH_2"/>
    <property type="match status" value="1"/>
</dbReference>
<evidence type="ECO:0000259" key="2">
    <source>
        <dbReference type="PROSITE" id="PS50010"/>
    </source>
</evidence>
<dbReference type="InterPro" id="IPR035899">
    <property type="entry name" value="DBL_dom_sf"/>
</dbReference>
<feature type="compositionally biased region" description="Basic and acidic residues" evidence="1">
    <location>
        <begin position="375"/>
        <end position="389"/>
    </location>
</feature>
<dbReference type="PANTHER" id="PTHR12673">
    <property type="entry name" value="FACIOGENITAL DYSPLASIA PROTEIN"/>
    <property type="match status" value="1"/>
</dbReference>
<dbReference type="EMBL" id="JANTQA010000008">
    <property type="protein sequence ID" value="KAJ3451821.1"/>
    <property type="molecule type" value="Genomic_DNA"/>
</dbReference>
<feature type="domain" description="DH" evidence="2">
    <location>
        <begin position="29"/>
        <end position="212"/>
    </location>
</feature>
<dbReference type="Proteomes" id="UP001146793">
    <property type="component" value="Unassembled WGS sequence"/>
</dbReference>
<evidence type="ECO:0000313" key="3">
    <source>
        <dbReference type="EMBL" id="KAJ3451821.1"/>
    </source>
</evidence>